<evidence type="ECO:0000313" key="2">
    <source>
        <dbReference type="EMBL" id="JAD26701.1"/>
    </source>
</evidence>
<dbReference type="AlphaFoldDB" id="A0A0A8YKJ4"/>
<accession>A0A0A8YKJ4</accession>
<sequence length="32" mass="3508">MTTTQATIDHSNLVNPHNSRQISLNHTGCKTS</sequence>
<organism evidence="2">
    <name type="scientific">Arundo donax</name>
    <name type="common">Giant reed</name>
    <name type="synonym">Donax arundinaceus</name>
    <dbReference type="NCBI Taxonomy" id="35708"/>
    <lineage>
        <taxon>Eukaryota</taxon>
        <taxon>Viridiplantae</taxon>
        <taxon>Streptophyta</taxon>
        <taxon>Embryophyta</taxon>
        <taxon>Tracheophyta</taxon>
        <taxon>Spermatophyta</taxon>
        <taxon>Magnoliopsida</taxon>
        <taxon>Liliopsida</taxon>
        <taxon>Poales</taxon>
        <taxon>Poaceae</taxon>
        <taxon>PACMAD clade</taxon>
        <taxon>Arundinoideae</taxon>
        <taxon>Arundineae</taxon>
        <taxon>Arundo</taxon>
    </lineage>
</organism>
<evidence type="ECO:0000256" key="1">
    <source>
        <dbReference type="SAM" id="MobiDB-lite"/>
    </source>
</evidence>
<proteinExistence type="predicted"/>
<reference evidence="2" key="2">
    <citation type="journal article" date="2015" name="Data Brief">
        <title>Shoot transcriptome of the giant reed, Arundo donax.</title>
        <authorList>
            <person name="Barrero R.A."/>
            <person name="Guerrero F.D."/>
            <person name="Moolhuijzen P."/>
            <person name="Goolsby J.A."/>
            <person name="Tidwell J."/>
            <person name="Bellgard S.E."/>
            <person name="Bellgard M.I."/>
        </authorList>
    </citation>
    <scope>NUCLEOTIDE SEQUENCE</scope>
    <source>
        <tissue evidence="2">Shoot tissue taken approximately 20 cm above the soil surface</tissue>
    </source>
</reference>
<dbReference type="EMBL" id="GBRH01271194">
    <property type="protein sequence ID" value="JAD26701.1"/>
    <property type="molecule type" value="Transcribed_RNA"/>
</dbReference>
<feature type="region of interest" description="Disordered" evidence="1">
    <location>
        <begin position="1"/>
        <end position="32"/>
    </location>
</feature>
<name>A0A0A8YKJ4_ARUDO</name>
<reference evidence="2" key="1">
    <citation type="submission" date="2014-09" db="EMBL/GenBank/DDBJ databases">
        <authorList>
            <person name="Magalhaes I.L.F."/>
            <person name="Oliveira U."/>
            <person name="Santos F.R."/>
            <person name="Vidigal T.H.D.A."/>
            <person name="Brescovit A.D."/>
            <person name="Santos A.J."/>
        </authorList>
    </citation>
    <scope>NUCLEOTIDE SEQUENCE</scope>
    <source>
        <tissue evidence="2">Shoot tissue taken approximately 20 cm above the soil surface</tissue>
    </source>
</reference>
<protein>
    <submittedName>
        <fullName evidence="2">Uncharacterized protein</fullName>
    </submittedName>
</protein>